<name>X0URT3_9ZZZZ</name>
<dbReference type="EMBL" id="BARS01029785">
    <property type="protein sequence ID" value="GAG08534.1"/>
    <property type="molecule type" value="Genomic_DNA"/>
</dbReference>
<reference evidence="2" key="1">
    <citation type="journal article" date="2014" name="Front. Microbiol.">
        <title>High frequency of phylogenetically diverse reductive dehalogenase-homologous genes in deep subseafloor sedimentary metagenomes.</title>
        <authorList>
            <person name="Kawai M."/>
            <person name="Futagami T."/>
            <person name="Toyoda A."/>
            <person name="Takaki Y."/>
            <person name="Nishi S."/>
            <person name="Hori S."/>
            <person name="Arai W."/>
            <person name="Tsubouchi T."/>
            <person name="Morono Y."/>
            <person name="Uchiyama I."/>
            <person name="Ito T."/>
            <person name="Fujiyama A."/>
            <person name="Inagaki F."/>
            <person name="Takami H."/>
        </authorList>
    </citation>
    <scope>NUCLEOTIDE SEQUENCE</scope>
    <source>
        <strain evidence="2">Expedition CK06-06</strain>
    </source>
</reference>
<sequence>MEQKDILNSWKEISYYLDRNVRTCQRWKIELALPVHRIDKNSQHSKVFAYKSEIDQWLKEKAESKGIKKTPFQEYRWSVISLISVLGLLSVIFLFLLFTNRISIFPQPKYLSFAVLPFENLNPSQQDEYFSEGMTNEIINKMTLLNELKVIPAVSVSKYNNSSQDAKQIAEELSV</sequence>
<organism evidence="2">
    <name type="scientific">marine sediment metagenome</name>
    <dbReference type="NCBI Taxonomy" id="412755"/>
    <lineage>
        <taxon>unclassified sequences</taxon>
        <taxon>metagenomes</taxon>
        <taxon>ecological metagenomes</taxon>
    </lineage>
</organism>
<dbReference type="AlphaFoldDB" id="X0URT3"/>
<gene>
    <name evidence="2" type="ORF">S01H1_46512</name>
</gene>
<protein>
    <submittedName>
        <fullName evidence="2">Uncharacterized protein</fullName>
    </submittedName>
</protein>
<evidence type="ECO:0000256" key="1">
    <source>
        <dbReference type="SAM" id="Phobius"/>
    </source>
</evidence>
<keyword evidence="1" id="KW-1133">Transmembrane helix</keyword>
<feature type="transmembrane region" description="Helical" evidence="1">
    <location>
        <begin position="77"/>
        <end position="98"/>
    </location>
</feature>
<comment type="caution">
    <text evidence="2">The sequence shown here is derived from an EMBL/GenBank/DDBJ whole genome shotgun (WGS) entry which is preliminary data.</text>
</comment>
<keyword evidence="1" id="KW-0812">Transmembrane</keyword>
<accession>X0URT3</accession>
<proteinExistence type="predicted"/>
<feature type="non-terminal residue" evidence="2">
    <location>
        <position position="175"/>
    </location>
</feature>
<keyword evidence="1" id="KW-0472">Membrane</keyword>
<evidence type="ECO:0000313" key="2">
    <source>
        <dbReference type="EMBL" id="GAG08534.1"/>
    </source>
</evidence>